<dbReference type="SMART" id="SM00831">
    <property type="entry name" value="Cation_ATPase_N"/>
    <property type="match status" value="1"/>
</dbReference>
<keyword evidence="9 10" id="KW-0472">Membrane</keyword>
<dbReference type="eggNOG" id="COG0474">
    <property type="taxonomic scope" value="Bacteria"/>
</dbReference>
<dbReference type="SFLD" id="SFLDG00002">
    <property type="entry name" value="C1.7:_P-type_atpase_like"/>
    <property type="match status" value="1"/>
</dbReference>
<organism evidence="12 13">
    <name type="scientific">Desulfocurvibacter africanus subsp. africanus str. Walvis Bay</name>
    <dbReference type="NCBI Taxonomy" id="690850"/>
    <lineage>
        <taxon>Bacteria</taxon>
        <taxon>Pseudomonadati</taxon>
        <taxon>Thermodesulfobacteriota</taxon>
        <taxon>Desulfovibrionia</taxon>
        <taxon>Desulfovibrionales</taxon>
        <taxon>Desulfovibrionaceae</taxon>
        <taxon>Desulfocurvibacter</taxon>
    </lineage>
</organism>
<dbReference type="RefSeq" id="WP_014260789.1">
    <property type="nucleotide sequence ID" value="NC_016629.1"/>
</dbReference>
<dbReference type="SUPFAM" id="SSF81660">
    <property type="entry name" value="Metal cation-transporting ATPase, ATP-binding domain N"/>
    <property type="match status" value="1"/>
</dbReference>
<dbReference type="SFLD" id="SFLDS00003">
    <property type="entry name" value="Haloacid_Dehalogenase"/>
    <property type="match status" value="1"/>
</dbReference>
<dbReference type="InterPro" id="IPR006068">
    <property type="entry name" value="ATPase_P-typ_cation-transptr_C"/>
</dbReference>
<keyword evidence="3" id="KW-1003">Cell membrane</keyword>
<keyword evidence="7" id="KW-1278">Translocase</keyword>
<dbReference type="PROSITE" id="PS00154">
    <property type="entry name" value="ATPASE_E1_E2"/>
    <property type="match status" value="1"/>
</dbReference>
<evidence type="ECO:0000256" key="5">
    <source>
        <dbReference type="ARBA" id="ARBA00022741"/>
    </source>
</evidence>
<evidence type="ECO:0000256" key="8">
    <source>
        <dbReference type="ARBA" id="ARBA00022989"/>
    </source>
</evidence>
<dbReference type="Pfam" id="PF08282">
    <property type="entry name" value="Hydrolase_3"/>
    <property type="match status" value="1"/>
</dbReference>
<feature type="transmembrane region" description="Helical" evidence="10">
    <location>
        <begin position="849"/>
        <end position="871"/>
    </location>
</feature>
<dbReference type="GO" id="GO:1902600">
    <property type="term" value="P:proton transmembrane transport"/>
    <property type="evidence" value="ECO:0007669"/>
    <property type="project" value="TreeGrafter"/>
</dbReference>
<dbReference type="Pfam" id="PF00690">
    <property type="entry name" value="Cation_ATPase_N"/>
    <property type="match status" value="1"/>
</dbReference>
<evidence type="ECO:0000256" key="1">
    <source>
        <dbReference type="ARBA" id="ARBA00004651"/>
    </source>
</evidence>
<comment type="subcellular location">
    <subcellularLocation>
        <location evidence="1">Cell membrane</location>
        <topology evidence="1">Multi-pass membrane protein</topology>
    </subcellularLocation>
</comment>
<dbReference type="STRING" id="690850.Desaf_2800"/>
<dbReference type="Pfam" id="PF00689">
    <property type="entry name" value="Cation_ATPase_C"/>
    <property type="match status" value="1"/>
</dbReference>
<dbReference type="InterPro" id="IPR008250">
    <property type="entry name" value="ATPase_P-typ_transduc_dom_A_sf"/>
</dbReference>
<dbReference type="Proteomes" id="UP000007844">
    <property type="component" value="Chromosome"/>
</dbReference>
<dbReference type="InterPro" id="IPR044492">
    <property type="entry name" value="P_typ_ATPase_HD_dom"/>
</dbReference>
<feature type="transmembrane region" description="Helical" evidence="10">
    <location>
        <begin position="877"/>
        <end position="895"/>
    </location>
</feature>
<dbReference type="InterPro" id="IPR036412">
    <property type="entry name" value="HAD-like_sf"/>
</dbReference>
<dbReference type="EMBL" id="CP003221">
    <property type="protein sequence ID" value="EGJ51113.1"/>
    <property type="molecule type" value="Genomic_DNA"/>
</dbReference>
<dbReference type="Gene3D" id="2.70.150.10">
    <property type="entry name" value="Calcium-transporting ATPase, cytoplasmic transduction domain A"/>
    <property type="match status" value="1"/>
</dbReference>
<dbReference type="PRINTS" id="PR00120">
    <property type="entry name" value="HATPASE"/>
</dbReference>
<feature type="transmembrane region" description="Helical" evidence="10">
    <location>
        <begin position="809"/>
        <end position="829"/>
    </location>
</feature>
<evidence type="ECO:0000256" key="10">
    <source>
        <dbReference type="SAM" id="Phobius"/>
    </source>
</evidence>
<gene>
    <name evidence="12" type="ORF">Desaf_2800</name>
</gene>
<dbReference type="Pfam" id="PF00122">
    <property type="entry name" value="E1-E2_ATPase"/>
    <property type="match status" value="1"/>
</dbReference>
<evidence type="ECO:0000259" key="11">
    <source>
        <dbReference type="SMART" id="SM00831"/>
    </source>
</evidence>
<dbReference type="PANTHER" id="PTHR43294:SF21">
    <property type="entry name" value="CATION TRANSPORTING ATPASE"/>
    <property type="match status" value="1"/>
</dbReference>
<dbReference type="GO" id="GO:0005524">
    <property type="term" value="F:ATP binding"/>
    <property type="evidence" value="ECO:0007669"/>
    <property type="project" value="UniProtKB-KW"/>
</dbReference>
<dbReference type="InterPro" id="IPR023299">
    <property type="entry name" value="ATPase_P-typ_cyto_dom_N"/>
</dbReference>
<dbReference type="GO" id="GO:0005886">
    <property type="term" value="C:plasma membrane"/>
    <property type="evidence" value="ECO:0007669"/>
    <property type="project" value="UniProtKB-SubCell"/>
</dbReference>
<dbReference type="SUPFAM" id="SSF81653">
    <property type="entry name" value="Calcium ATPase, transduction domain A"/>
    <property type="match status" value="1"/>
</dbReference>
<dbReference type="GO" id="GO:0016887">
    <property type="term" value="F:ATP hydrolysis activity"/>
    <property type="evidence" value="ECO:0007669"/>
    <property type="project" value="InterPro"/>
</dbReference>
<protein>
    <submittedName>
        <fullName evidence="12">ATPase, P-type (Transporting), HAD superfamily, subfamily IC</fullName>
    </submittedName>
</protein>
<keyword evidence="5" id="KW-0547">Nucleotide-binding</keyword>
<feature type="domain" description="Cation-transporting P-type ATPase N-terminal" evidence="11">
    <location>
        <begin position="10"/>
        <end position="83"/>
    </location>
</feature>
<dbReference type="FunFam" id="3.40.50.1000:FF:000028">
    <property type="entry name" value="Calcium-transporting P-type ATPase, putative"/>
    <property type="match status" value="1"/>
</dbReference>
<dbReference type="SFLD" id="SFLDF00027">
    <property type="entry name" value="p-type_atpase"/>
    <property type="match status" value="1"/>
</dbReference>
<feature type="transmembrane region" description="Helical" evidence="10">
    <location>
        <begin position="705"/>
        <end position="727"/>
    </location>
</feature>
<evidence type="ECO:0000256" key="7">
    <source>
        <dbReference type="ARBA" id="ARBA00022967"/>
    </source>
</evidence>
<evidence type="ECO:0000256" key="9">
    <source>
        <dbReference type="ARBA" id="ARBA00023136"/>
    </source>
</evidence>
<accession>F3Z1B0</accession>
<dbReference type="InterPro" id="IPR018303">
    <property type="entry name" value="ATPase_P-typ_P_site"/>
</dbReference>
<dbReference type="Gene3D" id="3.40.1110.10">
    <property type="entry name" value="Calcium-transporting ATPase, cytoplasmic domain N"/>
    <property type="match status" value="1"/>
</dbReference>
<dbReference type="InterPro" id="IPR001757">
    <property type="entry name" value="P_typ_ATPase"/>
</dbReference>
<evidence type="ECO:0000256" key="2">
    <source>
        <dbReference type="ARBA" id="ARBA00005675"/>
    </source>
</evidence>
<dbReference type="InterPro" id="IPR059000">
    <property type="entry name" value="ATPase_P-type_domA"/>
</dbReference>
<keyword evidence="13" id="KW-1185">Reference proteome</keyword>
<dbReference type="NCBIfam" id="TIGR01494">
    <property type="entry name" value="ATPase_P-type"/>
    <property type="match status" value="2"/>
</dbReference>
<dbReference type="SUPFAM" id="SSF56784">
    <property type="entry name" value="HAD-like"/>
    <property type="match status" value="1"/>
</dbReference>
<dbReference type="Gene3D" id="3.40.50.1000">
    <property type="entry name" value="HAD superfamily/HAD-like"/>
    <property type="match status" value="1"/>
</dbReference>
<name>F3Z1B0_DESAF</name>
<keyword evidence="8 10" id="KW-1133">Transmembrane helix</keyword>
<dbReference type="Pfam" id="PF13246">
    <property type="entry name" value="Cation_ATPase"/>
    <property type="match status" value="1"/>
</dbReference>
<dbReference type="PRINTS" id="PR00119">
    <property type="entry name" value="CATATPASE"/>
</dbReference>
<reference evidence="12 13" key="1">
    <citation type="journal article" date="2011" name="J. Bacteriol.">
        <title>Genome sequence of the mercury-methylating and pleomorphic Desulfovibrio africanus Strain Walvis Bay.</title>
        <authorList>
            <person name="Brown S.D."/>
            <person name="Wall J.D."/>
            <person name="Kucken A.M."/>
            <person name="Gilmour C.C."/>
            <person name="Podar M."/>
            <person name="Brandt C.C."/>
            <person name="Teshima H."/>
            <person name="Detter J.C."/>
            <person name="Han C.S."/>
            <person name="Land M.L."/>
            <person name="Lucas S."/>
            <person name="Han J."/>
            <person name="Pennacchio L."/>
            <person name="Nolan M."/>
            <person name="Pitluck S."/>
            <person name="Woyke T."/>
            <person name="Goodwin L."/>
            <person name="Palumbo A.V."/>
            <person name="Elias D.A."/>
        </authorList>
    </citation>
    <scope>NUCLEOTIDE SEQUENCE [LARGE SCALE GENOMIC DNA]</scope>
    <source>
        <strain evidence="12 13">Walvis Bay</strain>
    </source>
</reference>
<comment type="similarity">
    <text evidence="2">Belongs to the cation transport ATPase (P-type) (TC 3.A.3) family. Type IIA subfamily.</text>
</comment>
<feature type="transmembrane region" description="Helical" evidence="10">
    <location>
        <begin position="249"/>
        <end position="270"/>
    </location>
</feature>
<dbReference type="Gene3D" id="1.20.1110.10">
    <property type="entry name" value="Calcium-transporting ATPase, transmembrane domain"/>
    <property type="match status" value="1"/>
</dbReference>
<evidence type="ECO:0000256" key="4">
    <source>
        <dbReference type="ARBA" id="ARBA00022692"/>
    </source>
</evidence>
<proteinExistence type="inferred from homology"/>
<dbReference type="PANTHER" id="PTHR43294">
    <property type="entry name" value="SODIUM/POTASSIUM-TRANSPORTING ATPASE SUBUNIT ALPHA"/>
    <property type="match status" value="1"/>
</dbReference>
<dbReference type="InterPro" id="IPR023214">
    <property type="entry name" value="HAD_sf"/>
</dbReference>
<dbReference type="InterPro" id="IPR023298">
    <property type="entry name" value="ATPase_P-typ_TM_dom_sf"/>
</dbReference>
<evidence type="ECO:0000313" key="12">
    <source>
        <dbReference type="EMBL" id="EGJ51113.1"/>
    </source>
</evidence>
<keyword evidence="6" id="KW-0067">ATP-binding</keyword>
<dbReference type="InterPro" id="IPR004014">
    <property type="entry name" value="ATPase_P-typ_cation-transptr_N"/>
</dbReference>
<dbReference type="AlphaFoldDB" id="F3Z1B0"/>
<keyword evidence="4 10" id="KW-0812">Transmembrane</keyword>
<dbReference type="HOGENOM" id="CLU_002360_3_3_7"/>
<dbReference type="KEGG" id="daf:Desaf_2800"/>
<sequence>MARPDLDMGRIPAQSVEAIMAGFGVGPGGLSLPEVQARLERLGENNISHSRGKPLALRFLDQFTHLMAVLLWAGGGIAFAARLPQLGVSIWLVNIINGAFGFWMEYKAEKAMKALLRLMPESVTVMRDGIVMKVGSAGIVPGDVVILAEGDRVPADGRVIEEYRLRVDQSTLTGESIPASKTAAIVENKGIDAANLVFAGTTVSAGEAKALIFATGMDTLFGRIAGEAQAVREEPSPLQQELRRVTRSVTFIALGVGLVFFLLAALFVGVRPAESFIFALGMIVAFVPEGLLPTVTLSLAMGVRRMAANNALIKRLSSVETLGCATVICTDKTGTLTENEMTVVSLWTPVRQRHVTGTGYSASGQIEHMDDAARLALQAGCLCNTATLTPKPLGDPTEIALLVAAAKAGLDPDAFRSRFRKLHEIPFESERKRMSVIIEEDGLKTAYVKGAPDSILALSSRLSRNDDMEPISATARDEIIAANDTYARAGYRVLALARRELPRSFTLPDNPDLLPQEAVETDLDFLGLAAMLDPPRPGVLEAVDCCHAAGIRIIMITGDNPLTAESIARRLDILRGPQAVIVSGSDLERMDDQSLSDRLRGDVVFARVSPEIKLHIVETLQQHGEVVAMTGDGVNDAPALKRADIGVAMGRSGTDAAKEAADMILADDNFASIVRAIEEGRAVFVNIKKFITYIFTSNIPEAIPFFLFVMSLGRIPLALGIMLILAVDLGTDMLPAIALGAEPAEPGIMKVPPRDRRERLITPALLRRSFLFLGLIQGMACMAVFYYYYWTNGYAGQWLDLPSEGPVYASATALTFAAVVVTQIGNLFVQRAGSRSAFHIPLGGNRLLWPSIATELAVMILVIHVPFLQGIFGTAPFAARDWIVLAVLIPLLPLADELRKCVLRKRSQNKRAMS</sequence>
<evidence type="ECO:0000313" key="13">
    <source>
        <dbReference type="Proteomes" id="UP000007844"/>
    </source>
</evidence>
<feature type="transmembrane region" description="Helical" evidence="10">
    <location>
        <begin position="276"/>
        <end position="300"/>
    </location>
</feature>
<dbReference type="InterPro" id="IPR050510">
    <property type="entry name" value="Cation_transp_ATPase_P-type"/>
</dbReference>
<feature type="transmembrane region" description="Helical" evidence="10">
    <location>
        <begin position="770"/>
        <end position="789"/>
    </location>
</feature>
<dbReference type="SUPFAM" id="SSF81665">
    <property type="entry name" value="Calcium ATPase, transmembrane domain M"/>
    <property type="match status" value="1"/>
</dbReference>
<dbReference type="GO" id="GO:0019829">
    <property type="term" value="F:ATPase-coupled monoatomic cation transmembrane transporter activity"/>
    <property type="evidence" value="ECO:0007669"/>
    <property type="project" value="TreeGrafter"/>
</dbReference>
<evidence type="ECO:0000256" key="3">
    <source>
        <dbReference type="ARBA" id="ARBA00022475"/>
    </source>
</evidence>
<evidence type="ECO:0000256" key="6">
    <source>
        <dbReference type="ARBA" id="ARBA00022840"/>
    </source>
</evidence>